<evidence type="ECO:0000256" key="2">
    <source>
        <dbReference type="ARBA" id="ARBA00022741"/>
    </source>
</evidence>
<dbReference type="EMBL" id="CP016908">
    <property type="protein sequence ID" value="APS00244.1"/>
    <property type="molecule type" value="Genomic_DNA"/>
</dbReference>
<keyword evidence="3" id="KW-0418">Kinase</keyword>
<dbReference type="InterPro" id="IPR008271">
    <property type="entry name" value="Ser/Thr_kinase_AS"/>
</dbReference>
<dbReference type="PROSITE" id="PS00108">
    <property type="entry name" value="PROTEIN_KINASE_ST"/>
    <property type="match status" value="1"/>
</dbReference>
<feature type="region of interest" description="Disordered" evidence="5">
    <location>
        <begin position="475"/>
        <end position="527"/>
    </location>
</feature>
<dbReference type="SMART" id="SM00220">
    <property type="entry name" value="S_TKc"/>
    <property type="match status" value="1"/>
</dbReference>
<proteinExistence type="predicted"/>
<dbReference type="GO" id="GO:0004674">
    <property type="term" value="F:protein serine/threonine kinase activity"/>
    <property type="evidence" value="ECO:0007669"/>
    <property type="project" value="TreeGrafter"/>
</dbReference>
<evidence type="ECO:0000313" key="8">
    <source>
        <dbReference type="EMBL" id="APS00244.1"/>
    </source>
</evidence>
<gene>
    <name evidence="8" type="ORF">BCY86_05765</name>
</gene>
<keyword evidence="6" id="KW-0812">Transmembrane</keyword>
<evidence type="ECO:0000256" key="3">
    <source>
        <dbReference type="ARBA" id="ARBA00022777"/>
    </source>
</evidence>
<dbReference type="STRING" id="1882918.BCY86_05765"/>
<keyword evidence="1" id="KW-0808">Transferase</keyword>
<evidence type="ECO:0000259" key="7">
    <source>
        <dbReference type="PROSITE" id="PS50011"/>
    </source>
</evidence>
<organism evidence="8 9">
    <name type="scientific">Pajaroellobacter abortibovis</name>
    <dbReference type="NCBI Taxonomy" id="1882918"/>
    <lineage>
        <taxon>Bacteria</taxon>
        <taxon>Pseudomonadati</taxon>
        <taxon>Myxococcota</taxon>
        <taxon>Polyangia</taxon>
        <taxon>Polyangiales</taxon>
        <taxon>Polyangiaceae</taxon>
    </lineage>
</organism>
<dbReference type="CDD" id="cd14014">
    <property type="entry name" value="STKc_PknB_like"/>
    <property type="match status" value="1"/>
</dbReference>
<dbReference type="Proteomes" id="UP000185544">
    <property type="component" value="Chromosome"/>
</dbReference>
<dbReference type="RefSeq" id="WP_075276908.1">
    <property type="nucleotide sequence ID" value="NZ_CP016908.1"/>
</dbReference>
<evidence type="ECO:0000313" key="9">
    <source>
        <dbReference type="Proteomes" id="UP000185544"/>
    </source>
</evidence>
<keyword evidence="6" id="KW-1133">Transmembrane helix</keyword>
<dbReference type="AlphaFoldDB" id="A0A1L6MXI8"/>
<dbReference type="Pfam" id="PF00069">
    <property type="entry name" value="Pkinase"/>
    <property type="match status" value="1"/>
</dbReference>
<keyword evidence="2" id="KW-0547">Nucleotide-binding</keyword>
<keyword evidence="9" id="KW-1185">Reference proteome</keyword>
<dbReference type="InterPro" id="IPR000719">
    <property type="entry name" value="Prot_kinase_dom"/>
</dbReference>
<evidence type="ECO:0000256" key="4">
    <source>
        <dbReference type="ARBA" id="ARBA00022840"/>
    </source>
</evidence>
<dbReference type="PROSITE" id="PS50011">
    <property type="entry name" value="PROTEIN_KINASE_DOM"/>
    <property type="match status" value="1"/>
</dbReference>
<dbReference type="Gene3D" id="1.10.510.10">
    <property type="entry name" value="Transferase(Phosphotransferase) domain 1"/>
    <property type="match status" value="1"/>
</dbReference>
<feature type="compositionally biased region" description="Low complexity" evidence="5">
    <location>
        <begin position="504"/>
        <end position="520"/>
    </location>
</feature>
<dbReference type="Gene3D" id="3.30.200.20">
    <property type="entry name" value="Phosphorylase Kinase, domain 1"/>
    <property type="match status" value="1"/>
</dbReference>
<dbReference type="InterPro" id="IPR011009">
    <property type="entry name" value="Kinase-like_dom_sf"/>
</dbReference>
<keyword evidence="4" id="KW-0067">ATP-binding</keyword>
<keyword evidence="6" id="KW-0472">Membrane</keyword>
<feature type="transmembrane region" description="Helical" evidence="6">
    <location>
        <begin position="350"/>
        <end position="372"/>
    </location>
</feature>
<dbReference type="PANTHER" id="PTHR43289:SF6">
    <property type="entry name" value="SERINE_THREONINE-PROTEIN KINASE NEKL-3"/>
    <property type="match status" value="1"/>
</dbReference>
<dbReference type="GO" id="GO:0005524">
    <property type="term" value="F:ATP binding"/>
    <property type="evidence" value="ECO:0007669"/>
    <property type="project" value="UniProtKB-KW"/>
</dbReference>
<feature type="region of interest" description="Disordered" evidence="5">
    <location>
        <begin position="1"/>
        <end position="20"/>
    </location>
</feature>
<dbReference type="KEGG" id="pabo:BCY86_05765"/>
<feature type="domain" description="Protein kinase" evidence="7">
    <location>
        <begin position="36"/>
        <end position="318"/>
    </location>
</feature>
<protein>
    <recommendedName>
        <fullName evidence="7">Protein kinase domain-containing protein</fullName>
    </recommendedName>
</protein>
<sequence length="527" mass="58846">MTAESAQTPVSPPIEQVSPPIEQTDTLIGTTLNGKYTILSPIASGGMGRIYRAEQIPLGRLVALKVLHTQFSSRPDHAGFQKRFLREANILAKLQHPNIVTVFDYGKIEKPHQEEERFFMAMEFLKGETLQKKLLTRGYLSVEETLNIAQEIGRGLCEAHSLEVVHRDLKPSNIMLCPERDGRELIKILDFGIGKMLNEDPLEADLTQEGFFLGSPHYMAPEQIGNGTIDARTDIYSLGMILYQCLSGKRPFQGETSVQMIMSHLHQPPIPLRERAPDLNIPEWLELLVMRCLEKDPNKRFANAERLLQVIDEQSPAISSLRFPALHAHSSGHTTQTATSIPTFTFRKPVLTTFFVVGGISLLGGGIFLFLFRAFFFRPATPIAVSEHHHPPPPPPIPPSRSSFSFGVESTPTGAEVIENDKVIGTTPLQIILDNQTIRSMPIRFIVRKQGYEPYVIVQGPSEENVRIIAPLTPISENIAPPPKSTSNPVNRIPVKTNYPLQQPNTNHTPHNHPSNPPSNLDIRLER</sequence>
<dbReference type="SUPFAM" id="SSF56112">
    <property type="entry name" value="Protein kinase-like (PK-like)"/>
    <property type="match status" value="1"/>
</dbReference>
<dbReference type="OrthoDB" id="5481250at2"/>
<dbReference type="PANTHER" id="PTHR43289">
    <property type="entry name" value="MITOGEN-ACTIVATED PROTEIN KINASE KINASE KINASE 20-RELATED"/>
    <property type="match status" value="1"/>
</dbReference>
<reference evidence="8 9" key="1">
    <citation type="submission" date="2016-08" db="EMBL/GenBank/DDBJ databases">
        <title>Identification and validation of antigenic proteins from Pajaroellobacter abortibovis using de-novo genome sequence assembly and reverse vaccinology.</title>
        <authorList>
            <person name="Welly B.T."/>
            <person name="Miller M.R."/>
            <person name="Stott J.L."/>
            <person name="Blanchard M.T."/>
            <person name="Islas-Trejo A.D."/>
            <person name="O'Rourke S.M."/>
            <person name="Young A.E."/>
            <person name="Medrano J.F."/>
            <person name="Van Eenennaam A.L."/>
        </authorList>
    </citation>
    <scope>NUCLEOTIDE SEQUENCE [LARGE SCALE GENOMIC DNA]</scope>
    <source>
        <strain evidence="8 9">BTF92-0548A/99-0131</strain>
    </source>
</reference>
<evidence type="ECO:0000256" key="1">
    <source>
        <dbReference type="ARBA" id="ARBA00022679"/>
    </source>
</evidence>
<evidence type="ECO:0000256" key="6">
    <source>
        <dbReference type="SAM" id="Phobius"/>
    </source>
</evidence>
<name>A0A1L6MXI8_9BACT</name>
<evidence type="ECO:0000256" key="5">
    <source>
        <dbReference type="SAM" id="MobiDB-lite"/>
    </source>
</evidence>
<accession>A0A1L6MXI8</accession>